<keyword evidence="1" id="KW-0812">Transmembrane</keyword>
<dbReference type="PANTHER" id="PTHR34473">
    <property type="entry name" value="UPF0699 TRANSMEMBRANE PROTEIN YDBS"/>
    <property type="match status" value="1"/>
</dbReference>
<dbReference type="RefSeq" id="WP_306727707.1">
    <property type="nucleotide sequence ID" value="NZ_JAVDDT010000002.1"/>
</dbReference>
<keyword evidence="4" id="KW-1185">Reference proteome</keyword>
<evidence type="ECO:0000313" key="3">
    <source>
        <dbReference type="EMBL" id="MDQ2069221.1"/>
    </source>
</evidence>
<dbReference type="PANTHER" id="PTHR34473:SF3">
    <property type="entry name" value="TRANSMEMBRANE PROTEIN-RELATED"/>
    <property type="match status" value="1"/>
</dbReference>
<gene>
    <name evidence="3" type="ORF">RBH19_05005</name>
</gene>
<comment type="caution">
    <text evidence="3">The sequence shown here is derived from an EMBL/GenBank/DDBJ whole genome shotgun (WGS) entry which is preliminary data.</text>
</comment>
<name>A0ABU0W5C1_9GAMM</name>
<keyword evidence="1" id="KW-0472">Membrane</keyword>
<dbReference type="Proteomes" id="UP001239019">
    <property type="component" value="Unassembled WGS sequence"/>
</dbReference>
<feature type="transmembrane region" description="Helical" evidence="1">
    <location>
        <begin position="66"/>
        <end position="84"/>
    </location>
</feature>
<organism evidence="3 4">
    <name type="scientific">Natronospira bacteriovora</name>
    <dbReference type="NCBI Taxonomy" id="3069753"/>
    <lineage>
        <taxon>Bacteria</taxon>
        <taxon>Pseudomonadati</taxon>
        <taxon>Pseudomonadota</taxon>
        <taxon>Gammaproteobacteria</taxon>
        <taxon>Natronospirales</taxon>
        <taxon>Natronospiraceae</taxon>
        <taxon>Natronospira</taxon>
    </lineage>
</organism>
<reference evidence="3 4" key="1">
    <citation type="submission" date="2023-08" db="EMBL/GenBank/DDBJ databases">
        <title>Whole-genome sequencing of halo(alkali)philic microorganisms from hypersaline lakes.</title>
        <authorList>
            <person name="Sorokin D.Y."/>
            <person name="Abbas B."/>
            <person name="Merkel A.Y."/>
        </authorList>
    </citation>
    <scope>NUCLEOTIDE SEQUENCE [LARGE SCALE GENOMIC DNA]</scope>
    <source>
        <strain evidence="3 4">AB-CW4</strain>
    </source>
</reference>
<proteinExistence type="predicted"/>
<dbReference type="InterPro" id="IPR005182">
    <property type="entry name" value="YdbS-like_PH"/>
</dbReference>
<feature type="domain" description="YdbS-like PH" evidence="2">
    <location>
        <begin position="89"/>
        <end position="165"/>
    </location>
</feature>
<evidence type="ECO:0000259" key="2">
    <source>
        <dbReference type="Pfam" id="PF03703"/>
    </source>
</evidence>
<accession>A0ABU0W5C1</accession>
<protein>
    <submittedName>
        <fullName evidence="3">PH domain-containing protein</fullName>
    </submittedName>
</protein>
<sequence length="175" mass="19637">MDSAVQFQNEPVDPAALPDFSEVELHSVEAAFRTYQMLSNLLWGLLIGVGVSLAFWLFWGFRAMEWGQWLGLIILIGLQFHAVLDPRYRGWALRDHDLIAREGVIWRGTVVLPIARIQHVETASGPLERLFGLMRLQCYSAGGMTADVVVHGLKPETALRIRSHLLQHIGDAPRG</sequence>
<evidence type="ECO:0000256" key="1">
    <source>
        <dbReference type="SAM" id="Phobius"/>
    </source>
</evidence>
<evidence type="ECO:0000313" key="4">
    <source>
        <dbReference type="Proteomes" id="UP001239019"/>
    </source>
</evidence>
<dbReference type="Pfam" id="PF03703">
    <property type="entry name" value="bPH_2"/>
    <property type="match status" value="1"/>
</dbReference>
<keyword evidence="1" id="KW-1133">Transmembrane helix</keyword>
<dbReference type="EMBL" id="JAVDDT010000002">
    <property type="protein sequence ID" value="MDQ2069221.1"/>
    <property type="molecule type" value="Genomic_DNA"/>
</dbReference>
<feature type="transmembrane region" description="Helical" evidence="1">
    <location>
        <begin position="41"/>
        <end position="60"/>
    </location>
</feature>